<keyword evidence="2" id="KW-1185">Reference proteome</keyword>
<name>A0ABR5ZRJ7_9PROT</name>
<dbReference type="Proteomes" id="UP000765338">
    <property type="component" value="Unassembled WGS sequence"/>
</dbReference>
<dbReference type="Gene3D" id="3.40.630.40">
    <property type="entry name" value="Zn-dependent exopeptidases"/>
    <property type="match status" value="1"/>
</dbReference>
<gene>
    <name evidence="1" type="ORF">CPA56_02945</name>
</gene>
<evidence type="ECO:0000313" key="2">
    <source>
        <dbReference type="Proteomes" id="UP000765338"/>
    </source>
</evidence>
<protein>
    <submittedName>
        <fullName evidence="1">N-formylglutamate deformylase</fullName>
    </submittedName>
</protein>
<dbReference type="InterPro" id="IPR007709">
    <property type="entry name" value="N-FG_amidohydro"/>
</dbReference>
<sequence length="315" mass="35597">MVFTSAHGLWQASNVKKIQKLPCAGPALSSSAVGVHLPTCRKRTPFLLSSPHSGRNYPQDFLDMTILPMNELERMEDRFTDQLLEQAPEQGLSLVQALFPRSFCDVNRDWRELDASMFSPPLIEKDLLLSKKVSAGYGVIPRCASPGKSIYRYCLPLEEAGRRLSQYWEPYHAALRQTQQTLHQQFGFTILLDIHSMPPLAQSRPCDIVLGNRHGKTCSSELIGLAEKLFVEKGYHVQRNTPYSGGYITGRYGRMEQNRQSLQIEINRACYLNLQTLQPNRNFTRMQQDITGILAHMAHSYAAPEQGTEQESTPG</sequence>
<reference evidence="1 2" key="1">
    <citation type="submission" date="2017-10" db="EMBL/GenBank/DDBJ databases">
        <authorList>
            <person name="Jakob F."/>
        </authorList>
    </citation>
    <scope>NUCLEOTIDE SEQUENCE [LARGE SCALE GENOMIC DNA]</scope>
    <source>
        <strain evidence="1 2">TMW 2.1889</strain>
    </source>
</reference>
<evidence type="ECO:0000313" key="1">
    <source>
        <dbReference type="EMBL" id="MBA5726952.1"/>
    </source>
</evidence>
<dbReference type="EMBL" id="PDLY01000001">
    <property type="protein sequence ID" value="MBA5726952.1"/>
    <property type="molecule type" value="Genomic_DNA"/>
</dbReference>
<proteinExistence type="predicted"/>
<accession>A0ABR5ZRJ7</accession>
<dbReference type="RefSeq" id="WP_182040519.1">
    <property type="nucleotide sequence ID" value="NZ_PDLY01000001.1"/>
</dbReference>
<dbReference type="Pfam" id="PF05013">
    <property type="entry name" value="FGase"/>
    <property type="match status" value="1"/>
</dbReference>
<comment type="caution">
    <text evidence="1">The sequence shown here is derived from an EMBL/GenBank/DDBJ whole genome shotgun (WGS) entry which is preliminary data.</text>
</comment>
<organism evidence="1 2">
    <name type="scientific">Bombella mellum</name>
    <dbReference type="NCBI Taxonomy" id="2039288"/>
    <lineage>
        <taxon>Bacteria</taxon>
        <taxon>Pseudomonadati</taxon>
        <taxon>Pseudomonadota</taxon>
        <taxon>Alphaproteobacteria</taxon>
        <taxon>Acetobacterales</taxon>
        <taxon>Acetobacteraceae</taxon>
        <taxon>Bombella</taxon>
    </lineage>
</organism>
<dbReference type="SUPFAM" id="SSF53187">
    <property type="entry name" value="Zn-dependent exopeptidases"/>
    <property type="match status" value="1"/>
</dbReference>